<dbReference type="PANTHER" id="PTHR23426">
    <property type="entry name" value="FERREDOXIN/ADRENODOXIN"/>
    <property type="match status" value="1"/>
</dbReference>
<accession>A0A9W7AAD6</accession>
<dbReference type="InterPro" id="IPR001055">
    <property type="entry name" value="Adrenodoxin-like"/>
</dbReference>
<dbReference type="SUPFAM" id="SSF54292">
    <property type="entry name" value="2Fe-2S ferredoxin-like"/>
    <property type="match status" value="1"/>
</dbReference>
<evidence type="ECO:0000256" key="7">
    <source>
        <dbReference type="ARBA" id="ARBA00023014"/>
    </source>
</evidence>
<dbReference type="PANTHER" id="PTHR23426:SF72">
    <property type="entry name" value="2FE-2S FERREDOXIN-TYPE DOMAIN-CONTAINING PROTEIN"/>
    <property type="match status" value="1"/>
</dbReference>
<gene>
    <name evidence="10" type="ORF">TrLO_g14513</name>
</gene>
<evidence type="ECO:0000313" key="11">
    <source>
        <dbReference type="Proteomes" id="UP001165122"/>
    </source>
</evidence>
<dbReference type="GO" id="GO:0051537">
    <property type="term" value="F:2 iron, 2 sulfur cluster binding"/>
    <property type="evidence" value="ECO:0007669"/>
    <property type="project" value="UniProtKB-KW"/>
</dbReference>
<organism evidence="10 11">
    <name type="scientific">Triparma laevis f. longispina</name>
    <dbReference type="NCBI Taxonomy" id="1714387"/>
    <lineage>
        <taxon>Eukaryota</taxon>
        <taxon>Sar</taxon>
        <taxon>Stramenopiles</taxon>
        <taxon>Ochrophyta</taxon>
        <taxon>Bolidophyceae</taxon>
        <taxon>Parmales</taxon>
        <taxon>Triparmaceae</taxon>
        <taxon>Triparma</taxon>
    </lineage>
</organism>
<reference evidence="11" key="1">
    <citation type="journal article" date="2023" name="Commun. Biol.">
        <title>Genome analysis of Parmales, the sister group of diatoms, reveals the evolutionary specialization of diatoms from phago-mixotrophs to photoautotrophs.</title>
        <authorList>
            <person name="Ban H."/>
            <person name="Sato S."/>
            <person name="Yoshikawa S."/>
            <person name="Yamada K."/>
            <person name="Nakamura Y."/>
            <person name="Ichinomiya M."/>
            <person name="Sato N."/>
            <person name="Blanc-Mathieu R."/>
            <person name="Endo H."/>
            <person name="Kuwata A."/>
            <person name="Ogata H."/>
        </authorList>
    </citation>
    <scope>NUCLEOTIDE SEQUENCE [LARGE SCALE GENOMIC DNA]</scope>
    <source>
        <strain evidence="11">NIES 3700</strain>
    </source>
</reference>
<dbReference type="GO" id="GO:0005739">
    <property type="term" value="C:mitochondrion"/>
    <property type="evidence" value="ECO:0007669"/>
    <property type="project" value="TreeGrafter"/>
</dbReference>
<sequence>MFARHLSLTLPRLSRPLLRPTLRHHNTASDHMTPDNRMAIIFHKDTTEPIKVDAYVGDTILQVAHRHDIELEGACEGVCACSTCHCILSDKLYELLEEDGKEASEDEEDMLDMAFGLEENSRLGCQIILTKEMDGEVFRQPFATRNFYVDGHVPKPH</sequence>
<proteinExistence type="inferred from homology"/>
<dbReference type="Proteomes" id="UP001165122">
    <property type="component" value="Unassembled WGS sequence"/>
</dbReference>
<evidence type="ECO:0000256" key="6">
    <source>
        <dbReference type="ARBA" id="ARBA00023004"/>
    </source>
</evidence>
<dbReference type="OrthoDB" id="268593at2759"/>
<dbReference type="EMBL" id="BRXW01000554">
    <property type="protein sequence ID" value="GMH65827.1"/>
    <property type="molecule type" value="Genomic_DNA"/>
</dbReference>
<evidence type="ECO:0000256" key="1">
    <source>
        <dbReference type="ARBA" id="ARBA00010914"/>
    </source>
</evidence>
<dbReference type="GO" id="GO:0009055">
    <property type="term" value="F:electron transfer activity"/>
    <property type="evidence" value="ECO:0007669"/>
    <property type="project" value="TreeGrafter"/>
</dbReference>
<dbReference type="InterPro" id="IPR036010">
    <property type="entry name" value="2Fe-2S_ferredoxin-like_sf"/>
</dbReference>
<dbReference type="InterPro" id="IPR012675">
    <property type="entry name" value="Beta-grasp_dom_sf"/>
</dbReference>
<name>A0A9W7AAD6_9STRA</name>
<keyword evidence="5" id="KW-0249">Electron transport</keyword>
<protein>
    <recommendedName>
        <fullName evidence="9">2Fe-2S ferredoxin-type domain-containing protein</fullName>
    </recommendedName>
</protein>
<dbReference type="PROSITE" id="PS51085">
    <property type="entry name" value="2FE2S_FER_2"/>
    <property type="match status" value="1"/>
</dbReference>
<evidence type="ECO:0000259" key="9">
    <source>
        <dbReference type="PROSITE" id="PS51085"/>
    </source>
</evidence>
<feature type="domain" description="2Fe-2S ferredoxin-type" evidence="9">
    <location>
        <begin position="38"/>
        <end position="143"/>
    </location>
</feature>
<dbReference type="CDD" id="cd00207">
    <property type="entry name" value="fer2"/>
    <property type="match status" value="1"/>
</dbReference>
<keyword evidence="6" id="KW-0408">Iron</keyword>
<dbReference type="Pfam" id="PF00111">
    <property type="entry name" value="Fer2"/>
    <property type="match status" value="1"/>
</dbReference>
<evidence type="ECO:0000256" key="2">
    <source>
        <dbReference type="ARBA" id="ARBA00022448"/>
    </source>
</evidence>
<dbReference type="AlphaFoldDB" id="A0A9W7AAD6"/>
<keyword evidence="3" id="KW-0001">2Fe-2S</keyword>
<keyword evidence="4" id="KW-0479">Metal-binding</keyword>
<comment type="similarity">
    <text evidence="1">Belongs to the adrenodoxin/putidaredoxin family.</text>
</comment>
<dbReference type="GO" id="GO:0046872">
    <property type="term" value="F:metal ion binding"/>
    <property type="evidence" value="ECO:0007669"/>
    <property type="project" value="UniProtKB-KW"/>
</dbReference>
<dbReference type="InterPro" id="IPR001041">
    <property type="entry name" value="2Fe-2S_ferredoxin-type"/>
</dbReference>
<evidence type="ECO:0000256" key="4">
    <source>
        <dbReference type="ARBA" id="ARBA00022723"/>
    </source>
</evidence>
<evidence type="ECO:0000256" key="3">
    <source>
        <dbReference type="ARBA" id="ARBA00022714"/>
    </source>
</evidence>
<keyword evidence="7" id="KW-0411">Iron-sulfur</keyword>
<keyword evidence="2" id="KW-0813">Transport</keyword>
<evidence type="ECO:0000256" key="8">
    <source>
        <dbReference type="ARBA" id="ARBA00034078"/>
    </source>
</evidence>
<evidence type="ECO:0000256" key="5">
    <source>
        <dbReference type="ARBA" id="ARBA00022982"/>
    </source>
</evidence>
<dbReference type="Gene3D" id="3.10.20.30">
    <property type="match status" value="1"/>
</dbReference>
<dbReference type="GO" id="GO:0140647">
    <property type="term" value="P:P450-containing electron transport chain"/>
    <property type="evidence" value="ECO:0007669"/>
    <property type="project" value="InterPro"/>
</dbReference>
<evidence type="ECO:0000313" key="10">
    <source>
        <dbReference type="EMBL" id="GMH65827.1"/>
    </source>
</evidence>
<comment type="caution">
    <text evidence="10">The sequence shown here is derived from an EMBL/GenBank/DDBJ whole genome shotgun (WGS) entry which is preliminary data.</text>
</comment>
<keyword evidence="11" id="KW-1185">Reference proteome</keyword>
<comment type="cofactor">
    <cofactor evidence="8">
        <name>[2Fe-2S] cluster</name>
        <dbReference type="ChEBI" id="CHEBI:190135"/>
    </cofactor>
</comment>